<accession>G2QKK3</accession>
<gene>
    <name evidence="1" type="ORF">MYCTH_2129201</name>
</gene>
<evidence type="ECO:0000313" key="2">
    <source>
        <dbReference type="Proteomes" id="UP000007322"/>
    </source>
</evidence>
<reference evidence="1 2" key="1">
    <citation type="journal article" date="2011" name="Nat. Biotechnol.">
        <title>Comparative genomic analysis of the thermophilic biomass-degrading fungi Myceliophthora thermophila and Thielavia terrestris.</title>
        <authorList>
            <person name="Berka R.M."/>
            <person name="Grigoriev I.V."/>
            <person name="Otillar R."/>
            <person name="Salamov A."/>
            <person name="Grimwood J."/>
            <person name="Reid I."/>
            <person name="Ishmael N."/>
            <person name="John T."/>
            <person name="Darmond C."/>
            <person name="Moisan M.-C."/>
            <person name="Henrissat B."/>
            <person name="Coutinho P.M."/>
            <person name="Lombard V."/>
            <person name="Natvig D.O."/>
            <person name="Lindquist E."/>
            <person name="Schmutz J."/>
            <person name="Lucas S."/>
            <person name="Harris P."/>
            <person name="Powlowski J."/>
            <person name="Bellemare A."/>
            <person name="Taylor D."/>
            <person name="Butler G."/>
            <person name="de Vries R.P."/>
            <person name="Allijn I.E."/>
            <person name="van den Brink J."/>
            <person name="Ushinsky S."/>
            <person name="Storms R."/>
            <person name="Powell A.J."/>
            <person name="Paulsen I.T."/>
            <person name="Elbourne L.D.H."/>
            <person name="Baker S.E."/>
            <person name="Magnuson J."/>
            <person name="LaBoissiere S."/>
            <person name="Clutterbuck A.J."/>
            <person name="Martinez D."/>
            <person name="Wogulis M."/>
            <person name="de Leon A.L."/>
            <person name="Rey M.W."/>
            <person name="Tsang A."/>
        </authorList>
    </citation>
    <scope>NUCLEOTIDE SEQUENCE [LARGE SCALE GENOMIC DNA]</scope>
    <source>
        <strain evidence="2">ATCC 42464 / BCRC 31852 / DSM 1799</strain>
    </source>
</reference>
<proteinExistence type="predicted"/>
<evidence type="ECO:0000313" key="1">
    <source>
        <dbReference type="EMBL" id="AEO60109.1"/>
    </source>
</evidence>
<dbReference type="GeneID" id="11511114"/>
<dbReference type="RefSeq" id="XP_003665354.1">
    <property type="nucleotide sequence ID" value="XM_003665306.1"/>
</dbReference>
<dbReference type="OrthoDB" id="423576at2759"/>
<organism evidence="1 2">
    <name type="scientific">Thermothelomyces thermophilus (strain ATCC 42464 / BCRC 31852 / DSM 1799)</name>
    <name type="common">Sporotrichum thermophile</name>
    <dbReference type="NCBI Taxonomy" id="573729"/>
    <lineage>
        <taxon>Eukaryota</taxon>
        <taxon>Fungi</taxon>
        <taxon>Dikarya</taxon>
        <taxon>Ascomycota</taxon>
        <taxon>Pezizomycotina</taxon>
        <taxon>Sordariomycetes</taxon>
        <taxon>Sordariomycetidae</taxon>
        <taxon>Sordariales</taxon>
        <taxon>Chaetomiaceae</taxon>
        <taxon>Thermothelomyces</taxon>
    </lineage>
</organism>
<protein>
    <submittedName>
        <fullName evidence="1">Uncharacterized protein</fullName>
    </submittedName>
</protein>
<dbReference type="EMBL" id="CP003006">
    <property type="protein sequence ID" value="AEO60109.1"/>
    <property type="molecule type" value="Genomic_DNA"/>
</dbReference>
<name>G2QKK3_THET4</name>
<dbReference type="VEuPathDB" id="FungiDB:MYCTH_2129201"/>
<dbReference type="HOGENOM" id="CLU_2639833_0_0_1"/>
<dbReference type="Proteomes" id="UP000007322">
    <property type="component" value="Chromosome 5"/>
</dbReference>
<dbReference type="KEGG" id="mtm:MYCTH_2129201"/>
<dbReference type="AlphaFoldDB" id="G2QKK3"/>
<sequence>MVEAGADVTILCANGYIALEQAIFSGTAGLISTYTDFKQFGRLPRPRDGLVRTFQLEKPGEENELGVLIFSSYRWLN</sequence>
<dbReference type="InParanoid" id="G2QKK3"/>
<keyword evidence="2" id="KW-1185">Reference proteome</keyword>